<keyword evidence="2" id="KW-0408">Iron</keyword>
<organism evidence="5 6">
    <name type="scientific">Conger conger</name>
    <name type="common">Conger eel</name>
    <name type="synonym">Muraena conger</name>
    <dbReference type="NCBI Taxonomy" id="82655"/>
    <lineage>
        <taxon>Eukaryota</taxon>
        <taxon>Metazoa</taxon>
        <taxon>Chordata</taxon>
        <taxon>Craniata</taxon>
        <taxon>Vertebrata</taxon>
        <taxon>Euteleostomi</taxon>
        <taxon>Actinopterygii</taxon>
        <taxon>Neopterygii</taxon>
        <taxon>Teleostei</taxon>
        <taxon>Anguilliformes</taxon>
        <taxon>Congridae</taxon>
        <taxon>Conger</taxon>
    </lineage>
</organism>
<dbReference type="FunFam" id="2.60.120.590:FF:000008">
    <property type="entry name" value="Alpha-ketoglutarate-dependent dioxygenase alkB homolog 4"/>
    <property type="match status" value="1"/>
</dbReference>
<evidence type="ECO:0000313" key="5">
    <source>
        <dbReference type="EMBL" id="KAJ8275739.1"/>
    </source>
</evidence>
<dbReference type="InterPro" id="IPR032857">
    <property type="entry name" value="ALKBH4"/>
</dbReference>
<comment type="caution">
    <text evidence="5">The sequence shown here is derived from an EMBL/GenBank/DDBJ whole genome shotgun (WGS) entry which is preliminary data.</text>
</comment>
<dbReference type="EMBL" id="JAFJMO010000005">
    <property type="protein sequence ID" value="KAJ8275739.1"/>
    <property type="molecule type" value="Genomic_DNA"/>
</dbReference>
<keyword evidence="2" id="KW-0560">Oxidoreductase</keyword>
<dbReference type="GO" id="GO:0030496">
    <property type="term" value="C:midbody"/>
    <property type="evidence" value="ECO:0007669"/>
    <property type="project" value="TreeGrafter"/>
</dbReference>
<dbReference type="GO" id="GO:0003779">
    <property type="term" value="F:actin binding"/>
    <property type="evidence" value="ECO:0007669"/>
    <property type="project" value="TreeGrafter"/>
</dbReference>
<dbReference type="GO" id="GO:0032451">
    <property type="term" value="F:demethylase activity"/>
    <property type="evidence" value="ECO:0007669"/>
    <property type="project" value="TreeGrafter"/>
</dbReference>
<accession>A0A9Q1DNK7</accession>
<dbReference type="OrthoDB" id="442860at2759"/>
<proteinExistence type="inferred from homology"/>
<dbReference type="GO" id="GO:0070988">
    <property type="term" value="P:demethylation"/>
    <property type="evidence" value="ECO:0007669"/>
    <property type="project" value="InterPro"/>
</dbReference>
<keyword evidence="2" id="KW-0479">Metal-binding</keyword>
<feature type="domain" description="Fe2OG dioxygenase" evidence="4">
    <location>
        <begin position="142"/>
        <end position="238"/>
    </location>
</feature>
<protein>
    <recommendedName>
        <fullName evidence="4">Fe2OG dioxygenase domain-containing protein</fullName>
    </recommendedName>
</protein>
<dbReference type="GO" id="GO:0046872">
    <property type="term" value="F:metal ion binding"/>
    <property type="evidence" value="ECO:0007669"/>
    <property type="project" value="UniProtKB-KW"/>
</dbReference>
<dbReference type="PROSITE" id="PS51471">
    <property type="entry name" value="FE2OG_OXY"/>
    <property type="match status" value="1"/>
</dbReference>
<dbReference type="GO" id="GO:0070938">
    <property type="term" value="C:contractile ring"/>
    <property type="evidence" value="ECO:0007669"/>
    <property type="project" value="TreeGrafter"/>
</dbReference>
<evidence type="ECO:0000256" key="1">
    <source>
        <dbReference type="ARBA" id="ARBA00001954"/>
    </source>
</evidence>
<keyword evidence="6" id="KW-1185">Reference proteome</keyword>
<evidence type="ECO:0000256" key="3">
    <source>
        <dbReference type="SAM" id="MobiDB-lite"/>
    </source>
</evidence>
<evidence type="ECO:0000256" key="2">
    <source>
        <dbReference type="RuleBase" id="RU003682"/>
    </source>
</evidence>
<gene>
    <name evidence="5" type="ORF">COCON_G00074910</name>
</gene>
<dbReference type="AlphaFoldDB" id="A0A9Q1DNK7"/>
<evidence type="ECO:0000259" key="4">
    <source>
        <dbReference type="PROSITE" id="PS51471"/>
    </source>
</evidence>
<evidence type="ECO:0000313" key="6">
    <source>
        <dbReference type="Proteomes" id="UP001152803"/>
    </source>
</evidence>
<dbReference type="InterPro" id="IPR037151">
    <property type="entry name" value="AlkB-like_sf"/>
</dbReference>
<reference evidence="5" key="1">
    <citation type="journal article" date="2023" name="Science">
        <title>Genome structures resolve the early diversification of teleost fishes.</title>
        <authorList>
            <person name="Parey E."/>
            <person name="Louis A."/>
            <person name="Montfort J."/>
            <person name="Bouchez O."/>
            <person name="Roques C."/>
            <person name="Iampietro C."/>
            <person name="Lluch J."/>
            <person name="Castinel A."/>
            <person name="Donnadieu C."/>
            <person name="Desvignes T."/>
            <person name="Floi Bucao C."/>
            <person name="Jouanno E."/>
            <person name="Wen M."/>
            <person name="Mejri S."/>
            <person name="Dirks R."/>
            <person name="Jansen H."/>
            <person name="Henkel C."/>
            <person name="Chen W.J."/>
            <person name="Zahm M."/>
            <person name="Cabau C."/>
            <person name="Klopp C."/>
            <person name="Thompson A.W."/>
            <person name="Robinson-Rechavi M."/>
            <person name="Braasch I."/>
            <person name="Lecointre G."/>
            <person name="Bobe J."/>
            <person name="Postlethwait J.H."/>
            <person name="Berthelot C."/>
            <person name="Roest Crollius H."/>
            <person name="Guiguen Y."/>
        </authorList>
    </citation>
    <scope>NUCLEOTIDE SEQUENCE</scope>
    <source>
        <strain evidence="5">Concon-B</strain>
    </source>
</reference>
<dbReference type="InterPro" id="IPR005123">
    <property type="entry name" value="Oxoglu/Fe-dep_dioxygenase_dom"/>
</dbReference>
<comment type="similarity">
    <text evidence="2">Belongs to the iron/ascorbate-dependent oxidoreductase family.</text>
</comment>
<sequence>MPHPDRKAEGFSPFRRAGCSAKDLNGKRRAEDEGHSVLHFKYEPSSGLAVRNEGGVHESFPFPGVLLWENFISEEEERDLINSMDQDAWKESQSGRKKQDFGPKVNFKKQRVHVGTFSGLPAVSRKIVLRMSQEPLLQGFHPVEQCNLDYSPQRGSAIDPHLDDSWLWGERLVTVNLLSDTVVTMSCDEGQREVRVCVSFPRRSLLVLHGQARHTWKHAIHRQDIRQRRVCSTFRELSPAFLPEGAYEALGSQLLDMALAFQGSPV</sequence>
<dbReference type="GO" id="GO:0031032">
    <property type="term" value="P:actomyosin structure organization"/>
    <property type="evidence" value="ECO:0007669"/>
    <property type="project" value="TreeGrafter"/>
</dbReference>
<dbReference type="PANTHER" id="PTHR12463:SF0">
    <property type="entry name" value="ALPHA-KETOGLUTARATE-DEPENDENT DIOXYGENASE ALKB HOMOLOG 4"/>
    <property type="match status" value="1"/>
</dbReference>
<dbReference type="PANTHER" id="PTHR12463">
    <property type="entry name" value="OXYGENASE-RELATED"/>
    <property type="match status" value="1"/>
</dbReference>
<dbReference type="GO" id="GO:0016491">
    <property type="term" value="F:oxidoreductase activity"/>
    <property type="evidence" value="ECO:0007669"/>
    <property type="project" value="UniProtKB-KW"/>
</dbReference>
<comment type="cofactor">
    <cofactor evidence="1">
        <name>Fe(2+)</name>
        <dbReference type="ChEBI" id="CHEBI:29033"/>
    </cofactor>
</comment>
<dbReference type="Proteomes" id="UP001152803">
    <property type="component" value="Unassembled WGS sequence"/>
</dbReference>
<name>A0A9Q1DNK7_CONCO</name>
<dbReference type="SUPFAM" id="SSF51197">
    <property type="entry name" value="Clavaminate synthase-like"/>
    <property type="match status" value="1"/>
</dbReference>
<dbReference type="Gene3D" id="2.60.120.590">
    <property type="entry name" value="Alpha-ketoglutarate-dependent dioxygenase AlkB-like"/>
    <property type="match status" value="1"/>
</dbReference>
<feature type="region of interest" description="Disordered" evidence="3">
    <location>
        <begin position="1"/>
        <end position="30"/>
    </location>
</feature>